<evidence type="ECO:0000256" key="1">
    <source>
        <dbReference type="ARBA" id="ARBA00022658"/>
    </source>
</evidence>
<dbReference type="EMBL" id="OV725079">
    <property type="protein sequence ID" value="CAH1395176.1"/>
    <property type="molecule type" value="Genomic_DNA"/>
</dbReference>
<keyword evidence="1" id="KW-0344">Guanine-nucleotide releasing factor</keyword>
<evidence type="ECO:0000313" key="3">
    <source>
        <dbReference type="Proteomes" id="UP001152798"/>
    </source>
</evidence>
<dbReference type="GO" id="GO:0005737">
    <property type="term" value="C:cytoplasm"/>
    <property type="evidence" value="ECO:0007669"/>
    <property type="project" value="TreeGrafter"/>
</dbReference>
<reference evidence="2" key="1">
    <citation type="submission" date="2022-01" db="EMBL/GenBank/DDBJ databases">
        <authorList>
            <person name="King R."/>
        </authorList>
    </citation>
    <scope>NUCLEOTIDE SEQUENCE</scope>
</reference>
<dbReference type="GO" id="GO:0005085">
    <property type="term" value="F:guanyl-nucleotide exchange factor activity"/>
    <property type="evidence" value="ECO:0007669"/>
    <property type="project" value="UniProtKB-KW"/>
</dbReference>
<dbReference type="OrthoDB" id="6609090at2759"/>
<gene>
    <name evidence="2" type="ORF">NEZAVI_LOCUS5498</name>
</gene>
<keyword evidence="3" id="KW-1185">Reference proteome</keyword>
<dbReference type="AlphaFoldDB" id="A0A9P0H408"/>
<name>A0A9P0H408_NEZVI</name>
<organism evidence="2 3">
    <name type="scientific">Nezara viridula</name>
    <name type="common">Southern green stink bug</name>
    <name type="synonym">Cimex viridulus</name>
    <dbReference type="NCBI Taxonomy" id="85310"/>
    <lineage>
        <taxon>Eukaryota</taxon>
        <taxon>Metazoa</taxon>
        <taxon>Ecdysozoa</taxon>
        <taxon>Arthropoda</taxon>
        <taxon>Hexapoda</taxon>
        <taxon>Insecta</taxon>
        <taxon>Pterygota</taxon>
        <taxon>Neoptera</taxon>
        <taxon>Paraneoptera</taxon>
        <taxon>Hemiptera</taxon>
        <taxon>Heteroptera</taxon>
        <taxon>Panheteroptera</taxon>
        <taxon>Pentatomomorpha</taxon>
        <taxon>Pentatomoidea</taxon>
        <taxon>Pentatomidae</taxon>
        <taxon>Pentatominae</taxon>
        <taxon>Nezara</taxon>
    </lineage>
</organism>
<proteinExistence type="predicted"/>
<sequence length="82" mass="9635">MRDQRPREKEILRDECKEIGFTAVVDMRGAGSTWTTVKPILKVLHDHFASAIHVVYIIKPDNFWQKQRTSLGSHKYKFEVSY</sequence>
<evidence type="ECO:0000313" key="2">
    <source>
        <dbReference type="EMBL" id="CAH1395176.1"/>
    </source>
</evidence>
<dbReference type="GO" id="GO:0019898">
    <property type="term" value="C:extrinsic component of membrane"/>
    <property type="evidence" value="ECO:0007669"/>
    <property type="project" value="TreeGrafter"/>
</dbReference>
<accession>A0A9P0H408</accession>
<dbReference type="Proteomes" id="UP001152798">
    <property type="component" value="Chromosome 3"/>
</dbReference>
<dbReference type="GO" id="GO:0007411">
    <property type="term" value="P:axon guidance"/>
    <property type="evidence" value="ECO:0007669"/>
    <property type="project" value="TreeGrafter"/>
</dbReference>
<dbReference type="PANTHER" id="PTHR22826">
    <property type="entry name" value="RHO GUANINE EXCHANGE FACTOR-RELATED"/>
    <property type="match status" value="1"/>
</dbReference>
<dbReference type="PANTHER" id="PTHR22826:SF106">
    <property type="entry name" value="TRIO, ISOFORM A"/>
    <property type="match status" value="1"/>
</dbReference>
<dbReference type="InterPro" id="IPR051336">
    <property type="entry name" value="RhoGEF_Guanine_NuclExch_SF"/>
</dbReference>
<protein>
    <submittedName>
        <fullName evidence="2">Uncharacterized protein</fullName>
    </submittedName>
</protein>